<comment type="caution">
    <text evidence="2">The sequence shown here is derived from an EMBL/GenBank/DDBJ whole genome shotgun (WGS) entry which is preliminary data.</text>
</comment>
<proteinExistence type="predicted"/>
<accession>A0ABQ2HEX8</accession>
<feature type="domain" description="FERM" evidence="1">
    <location>
        <begin position="89"/>
        <end position="131"/>
    </location>
</feature>
<dbReference type="RefSeq" id="WP_019941922.1">
    <property type="nucleotide sequence ID" value="NZ_BMLI01000001.1"/>
</dbReference>
<dbReference type="EMBL" id="BMLI01000001">
    <property type="protein sequence ID" value="GGM76945.1"/>
    <property type="molecule type" value="Genomic_DNA"/>
</dbReference>
<protein>
    <recommendedName>
        <fullName evidence="1">FERM domain-containing protein</fullName>
    </recommendedName>
</protein>
<evidence type="ECO:0000313" key="3">
    <source>
        <dbReference type="Proteomes" id="UP000632339"/>
    </source>
</evidence>
<reference evidence="3" key="1">
    <citation type="journal article" date="2019" name="Int. J. Syst. Evol. Microbiol.">
        <title>The Global Catalogue of Microorganisms (GCM) 10K type strain sequencing project: providing services to taxonomists for standard genome sequencing and annotation.</title>
        <authorList>
            <consortium name="The Broad Institute Genomics Platform"/>
            <consortium name="The Broad Institute Genome Sequencing Center for Infectious Disease"/>
            <person name="Wu L."/>
            <person name="Ma J."/>
        </authorList>
    </citation>
    <scope>NUCLEOTIDE SEQUENCE [LARGE SCALE GENOMIC DNA]</scope>
    <source>
        <strain evidence="3">CGMCC 1.6375</strain>
    </source>
</reference>
<dbReference type="Gene3D" id="3.90.1570.10">
    <property type="entry name" value="tt1808, chain A"/>
    <property type="match status" value="1"/>
</dbReference>
<dbReference type="InterPro" id="IPR008538">
    <property type="entry name" value="Uma2"/>
</dbReference>
<name>A0ABQ2HEX8_9BACT</name>
<dbReference type="PANTHER" id="PTHR34107:SF4">
    <property type="entry name" value="SLL1222 PROTEIN"/>
    <property type="match status" value="1"/>
</dbReference>
<dbReference type="InterPro" id="IPR000299">
    <property type="entry name" value="FERM_domain"/>
</dbReference>
<evidence type="ECO:0000259" key="1">
    <source>
        <dbReference type="PROSITE" id="PS50057"/>
    </source>
</evidence>
<dbReference type="InterPro" id="IPR012296">
    <property type="entry name" value="Nuclease_put_TT1808"/>
</dbReference>
<evidence type="ECO:0000313" key="2">
    <source>
        <dbReference type="EMBL" id="GGM76945.1"/>
    </source>
</evidence>
<dbReference type="PROSITE" id="PS50057">
    <property type="entry name" value="FERM_3"/>
    <property type="match status" value="1"/>
</dbReference>
<dbReference type="PANTHER" id="PTHR34107">
    <property type="entry name" value="SLL0198 PROTEIN-RELATED"/>
    <property type="match status" value="1"/>
</dbReference>
<keyword evidence="3" id="KW-1185">Reference proteome</keyword>
<sequence length="131" mass="14631">MSPALSRRHQAVVWKLSQAIGNHINEHPCEAYGAPFDVRLPDDNGCLGAPDLVVEVLSPGNTSRELNSKYKIYEESGVREYWVVYPDYEHVAVFLLDDSGKFVGQEPKTSGEVLTSFIFRDLSVNLSDIFA</sequence>
<dbReference type="Pfam" id="PF05685">
    <property type="entry name" value="Uma2"/>
    <property type="match status" value="1"/>
</dbReference>
<dbReference type="SUPFAM" id="SSF52980">
    <property type="entry name" value="Restriction endonuclease-like"/>
    <property type="match status" value="1"/>
</dbReference>
<organism evidence="2 3">
    <name type="scientific">Dyadobacter beijingensis</name>
    <dbReference type="NCBI Taxonomy" id="365489"/>
    <lineage>
        <taxon>Bacteria</taxon>
        <taxon>Pseudomonadati</taxon>
        <taxon>Bacteroidota</taxon>
        <taxon>Cytophagia</taxon>
        <taxon>Cytophagales</taxon>
        <taxon>Spirosomataceae</taxon>
        <taxon>Dyadobacter</taxon>
    </lineage>
</organism>
<gene>
    <name evidence="2" type="ORF">GCM10010967_05640</name>
</gene>
<dbReference type="CDD" id="cd06260">
    <property type="entry name" value="DUF820-like"/>
    <property type="match status" value="1"/>
</dbReference>
<dbReference type="InterPro" id="IPR011335">
    <property type="entry name" value="Restrct_endonuc-II-like"/>
</dbReference>
<dbReference type="Proteomes" id="UP000632339">
    <property type="component" value="Unassembled WGS sequence"/>
</dbReference>